<dbReference type="EMBL" id="JAAIJQ010000039">
    <property type="protein sequence ID" value="NEV62979.1"/>
    <property type="molecule type" value="Genomic_DNA"/>
</dbReference>
<evidence type="ECO:0000256" key="10">
    <source>
        <dbReference type="ARBA" id="ARBA00073635"/>
    </source>
</evidence>
<evidence type="ECO:0000256" key="7">
    <source>
        <dbReference type="ARBA" id="ARBA00055169"/>
    </source>
</evidence>
<dbReference type="FunFam" id="3.40.50.720:FF:000033">
    <property type="entry name" value="Adenylyltransferase and sulfurtransferase MOCS3"/>
    <property type="match status" value="1"/>
</dbReference>
<organism evidence="15 16">
    <name type="scientific">Thiorhodococcus minor</name>
    <dbReference type="NCBI Taxonomy" id="57489"/>
    <lineage>
        <taxon>Bacteria</taxon>
        <taxon>Pseudomonadati</taxon>
        <taxon>Pseudomonadota</taxon>
        <taxon>Gammaproteobacteria</taxon>
        <taxon>Chromatiales</taxon>
        <taxon>Chromatiaceae</taxon>
        <taxon>Thiorhodococcus</taxon>
    </lineage>
</organism>
<keyword evidence="4" id="KW-0547">Nucleotide-binding</keyword>
<evidence type="ECO:0000259" key="14">
    <source>
        <dbReference type="Pfam" id="PF00899"/>
    </source>
</evidence>
<dbReference type="PANTHER" id="PTHR10953">
    <property type="entry name" value="UBIQUITIN-ACTIVATING ENZYME E1"/>
    <property type="match status" value="1"/>
</dbReference>
<dbReference type="PANTHER" id="PTHR10953:SF194">
    <property type="entry name" value="MOLYBDOPTERIN-SYNTHASE ADENYLYLTRANSFERASE"/>
    <property type="match status" value="1"/>
</dbReference>
<keyword evidence="3 15" id="KW-0808">Transferase</keyword>
<evidence type="ECO:0000256" key="3">
    <source>
        <dbReference type="ARBA" id="ARBA00022679"/>
    </source>
</evidence>
<evidence type="ECO:0000256" key="13">
    <source>
        <dbReference type="ARBA" id="ARBA00078531"/>
    </source>
</evidence>
<dbReference type="NCBIfam" id="NF004281">
    <property type="entry name" value="PRK05690.1"/>
    <property type="match status" value="1"/>
</dbReference>
<dbReference type="Pfam" id="PF00899">
    <property type="entry name" value="ThiF"/>
    <property type="match status" value="1"/>
</dbReference>
<evidence type="ECO:0000256" key="2">
    <source>
        <dbReference type="ARBA" id="ARBA00009919"/>
    </source>
</evidence>
<gene>
    <name evidence="15" type="ORF">G3446_13945</name>
</gene>
<dbReference type="GO" id="GO:0008146">
    <property type="term" value="F:sulfotransferase activity"/>
    <property type="evidence" value="ECO:0007669"/>
    <property type="project" value="TreeGrafter"/>
</dbReference>
<keyword evidence="16" id="KW-1185">Reference proteome</keyword>
<dbReference type="GO" id="GO:0008641">
    <property type="term" value="F:ubiquitin-like modifier activating enzyme activity"/>
    <property type="evidence" value="ECO:0007669"/>
    <property type="project" value="InterPro"/>
</dbReference>
<evidence type="ECO:0000313" key="15">
    <source>
        <dbReference type="EMBL" id="NEV62979.1"/>
    </source>
</evidence>
<comment type="subunit">
    <text evidence="8">Homodimer. Forms a stable heterotetrameric complex of 2 MoeB and 2 MoaD during adenylation of MoaD.</text>
</comment>
<evidence type="ECO:0000256" key="9">
    <source>
        <dbReference type="ARBA" id="ARBA00066884"/>
    </source>
</evidence>
<accession>A0A6M0K0S7</accession>
<evidence type="ECO:0000256" key="12">
    <source>
        <dbReference type="ARBA" id="ARBA00075328"/>
    </source>
</evidence>
<dbReference type="GO" id="GO:0005524">
    <property type="term" value="F:ATP binding"/>
    <property type="evidence" value="ECO:0007669"/>
    <property type="project" value="UniProtKB-KW"/>
</dbReference>
<keyword evidence="15" id="KW-0548">Nucleotidyltransferase</keyword>
<feature type="domain" description="THIF-type NAD/FAD binding fold" evidence="14">
    <location>
        <begin position="9"/>
        <end position="243"/>
    </location>
</feature>
<dbReference type="GO" id="GO:0004792">
    <property type="term" value="F:thiosulfate-cyanide sulfurtransferase activity"/>
    <property type="evidence" value="ECO:0007669"/>
    <property type="project" value="TreeGrafter"/>
</dbReference>
<protein>
    <recommendedName>
        <fullName evidence="10">Molybdopterin-synthase adenylyltransferase</fullName>
        <ecNumber evidence="9">2.7.7.80</ecNumber>
    </recommendedName>
    <alternativeName>
        <fullName evidence="13">MoaD protein adenylase</fullName>
    </alternativeName>
    <alternativeName>
        <fullName evidence="11">Molybdopterin-converting factor subunit 1 adenylase</fullName>
    </alternativeName>
    <alternativeName>
        <fullName evidence="12">Sulfur carrier protein MoaD adenylyltransferase</fullName>
    </alternativeName>
</protein>
<comment type="similarity">
    <text evidence="2">Belongs to the HesA/MoeB/ThiF family.</text>
</comment>
<dbReference type="InterPro" id="IPR045886">
    <property type="entry name" value="ThiF/MoeB/HesA"/>
</dbReference>
<name>A0A6M0K0S7_9GAMM</name>
<evidence type="ECO:0000256" key="1">
    <source>
        <dbReference type="ARBA" id="ARBA00005046"/>
    </source>
</evidence>
<reference evidence="15 16" key="1">
    <citation type="submission" date="2020-02" db="EMBL/GenBank/DDBJ databases">
        <title>Genome sequences of Thiorhodococcus mannitoliphagus and Thiorhodococcus minor, purple sulfur photosynthetic bacteria in the gammaproteobacterial family, Chromatiaceae.</title>
        <authorList>
            <person name="Aviles F.A."/>
            <person name="Meyer T.E."/>
            <person name="Kyndt J.A."/>
        </authorList>
    </citation>
    <scope>NUCLEOTIDE SEQUENCE [LARGE SCALE GENOMIC DNA]</scope>
    <source>
        <strain evidence="15 16">DSM 11518</strain>
    </source>
</reference>
<comment type="catalytic activity">
    <reaction evidence="6">
        <text>[molybdopterin-synthase sulfur-carrier protein]-C-terminal Gly-Gly + ATP + H(+) = [molybdopterin-synthase sulfur-carrier protein]-C-terminal Gly-Gly-AMP + diphosphate</text>
        <dbReference type="Rhea" id="RHEA:43616"/>
        <dbReference type="Rhea" id="RHEA-COMP:12159"/>
        <dbReference type="Rhea" id="RHEA-COMP:12202"/>
        <dbReference type="ChEBI" id="CHEBI:15378"/>
        <dbReference type="ChEBI" id="CHEBI:30616"/>
        <dbReference type="ChEBI" id="CHEBI:33019"/>
        <dbReference type="ChEBI" id="CHEBI:90618"/>
        <dbReference type="ChEBI" id="CHEBI:90778"/>
        <dbReference type="EC" id="2.7.7.80"/>
    </reaction>
</comment>
<evidence type="ECO:0000313" key="16">
    <source>
        <dbReference type="Proteomes" id="UP000483379"/>
    </source>
</evidence>
<dbReference type="GO" id="GO:0061605">
    <property type="term" value="F:molybdopterin-synthase adenylyltransferase activity"/>
    <property type="evidence" value="ECO:0007669"/>
    <property type="project" value="UniProtKB-EC"/>
</dbReference>
<evidence type="ECO:0000256" key="8">
    <source>
        <dbReference type="ARBA" id="ARBA00063809"/>
    </source>
</evidence>
<dbReference type="AlphaFoldDB" id="A0A6M0K0S7"/>
<evidence type="ECO:0000256" key="11">
    <source>
        <dbReference type="ARBA" id="ARBA00075110"/>
    </source>
</evidence>
<dbReference type="RefSeq" id="WP_164453442.1">
    <property type="nucleotide sequence ID" value="NZ_JAAIJQ010000039.1"/>
</dbReference>
<evidence type="ECO:0000256" key="4">
    <source>
        <dbReference type="ARBA" id="ARBA00022741"/>
    </source>
</evidence>
<dbReference type="InterPro" id="IPR035985">
    <property type="entry name" value="Ubiquitin-activating_enz"/>
</dbReference>
<comment type="function">
    <text evidence="7">Catalyzes the adenylation by ATP of the carboxyl group of the C-terminal glycine of sulfur carrier protein MoaD.</text>
</comment>
<evidence type="ECO:0000256" key="6">
    <source>
        <dbReference type="ARBA" id="ARBA00052218"/>
    </source>
</evidence>
<proteinExistence type="inferred from homology"/>
<sequence length="246" mass="25882">MTDDELLRYSRQILLPQFGIEGQERLRASSALVVGLGGLGSPVAMYLAAAGIGRLLLADFDAVDLSNLQRQLLHSSERIGQPKVDSAITALHALNPDVELVPIKPSLSDESLPELVGQVDILIDGSDNFPTRFAVNRACVAARVPLVSGAAIRMEGQVACFSGQPGGPCYRCLYPEHGSIDETCSANGILAPVVGIVGSIQATEALKILTGVGIPLFGRLLILDASTMDWRSIRVPADPACPVCAG</sequence>
<dbReference type="SUPFAM" id="SSF69572">
    <property type="entry name" value="Activating enzymes of the ubiquitin-like proteins"/>
    <property type="match status" value="1"/>
</dbReference>
<keyword evidence="5" id="KW-0067">ATP-binding</keyword>
<dbReference type="GO" id="GO:0005829">
    <property type="term" value="C:cytosol"/>
    <property type="evidence" value="ECO:0007669"/>
    <property type="project" value="TreeGrafter"/>
</dbReference>
<comment type="caution">
    <text evidence="15">The sequence shown here is derived from an EMBL/GenBank/DDBJ whole genome shotgun (WGS) entry which is preliminary data.</text>
</comment>
<evidence type="ECO:0000256" key="5">
    <source>
        <dbReference type="ARBA" id="ARBA00022840"/>
    </source>
</evidence>
<comment type="pathway">
    <text evidence="1">Cofactor biosynthesis; molybdopterin biosynthesis.</text>
</comment>
<dbReference type="InterPro" id="IPR000594">
    <property type="entry name" value="ThiF_NAD_FAD-bd"/>
</dbReference>
<dbReference type="Gene3D" id="3.40.50.720">
    <property type="entry name" value="NAD(P)-binding Rossmann-like Domain"/>
    <property type="match status" value="1"/>
</dbReference>
<dbReference type="CDD" id="cd00757">
    <property type="entry name" value="ThiF_MoeB_HesA_family"/>
    <property type="match status" value="1"/>
</dbReference>
<dbReference type="EC" id="2.7.7.80" evidence="9"/>
<dbReference type="Proteomes" id="UP000483379">
    <property type="component" value="Unassembled WGS sequence"/>
</dbReference>